<dbReference type="EMBL" id="JABDTM020010726">
    <property type="protein sequence ID" value="KAH0820800.1"/>
    <property type="molecule type" value="Genomic_DNA"/>
</dbReference>
<dbReference type="Proteomes" id="UP000719412">
    <property type="component" value="Unassembled WGS sequence"/>
</dbReference>
<accession>A0A8J6HU61</accession>
<organism evidence="2 3">
    <name type="scientific">Tenebrio molitor</name>
    <name type="common">Yellow mealworm beetle</name>
    <dbReference type="NCBI Taxonomy" id="7067"/>
    <lineage>
        <taxon>Eukaryota</taxon>
        <taxon>Metazoa</taxon>
        <taxon>Ecdysozoa</taxon>
        <taxon>Arthropoda</taxon>
        <taxon>Hexapoda</taxon>
        <taxon>Insecta</taxon>
        <taxon>Pterygota</taxon>
        <taxon>Neoptera</taxon>
        <taxon>Endopterygota</taxon>
        <taxon>Coleoptera</taxon>
        <taxon>Polyphaga</taxon>
        <taxon>Cucujiformia</taxon>
        <taxon>Tenebrionidae</taxon>
        <taxon>Tenebrio</taxon>
    </lineage>
</organism>
<comment type="caution">
    <text evidence="2">The sequence shown here is derived from an EMBL/GenBank/DDBJ whole genome shotgun (WGS) entry which is preliminary data.</text>
</comment>
<feature type="region of interest" description="Disordered" evidence="1">
    <location>
        <begin position="1"/>
        <end position="53"/>
    </location>
</feature>
<proteinExistence type="predicted"/>
<name>A0A8J6HU61_TENMO</name>
<gene>
    <name evidence="2" type="ORF">GEV33_001991</name>
</gene>
<evidence type="ECO:0000313" key="2">
    <source>
        <dbReference type="EMBL" id="KAH0820800.1"/>
    </source>
</evidence>
<evidence type="ECO:0000313" key="3">
    <source>
        <dbReference type="Proteomes" id="UP000719412"/>
    </source>
</evidence>
<keyword evidence="3" id="KW-1185">Reference proteome</keyword>
<reference evidence="2" key="1">
    <citation type="journal article" date="2020" name="J Insects Food Feed">
        <title>The yellow mealworm (Tenebrio molitor) genome: a resource for the emerging insects as food and feed industry.</title>
        <authorList>
            <person name="Eriksson T."/>
            <person name="Andere A."/>
            <person name="Kelstrup H."/>
            <person name="Emery V."/>
            <person name="Picard C."/>
        </authorList>
    </citation>
    <scope>NUCLEOTIDE SEQUENCE</scope>
    <source>
        <strain evidence="2">Stoneville</strain>
        <tissue evidence="2">Whole head</tissue>
    </source>
</reference>
<reference evidence="2" key="2">
    <citation type="submission" date="2021-08" db="EMBL/GenBank/DDBJ databases">
        <authorList>
            <person name="Eriksson T."/>
        </authorList>
    </citation>
    <scope>NUCLEOTIDE SEQUENCE</scope>
    <source>
        <strain evidence="2">Stoneville</strain>
        <tissue evidence="2">Whole head</tissue>
    </source>
</reference>
<feature type="compositionally biased region" description="Polar residues" evidence="1">
    <location>
        <begin position="1"/>
        <end position="22"/>
    </location>
</feature>
<sequence>MPHPSPNQGNFGNMPQPSQNQGNFGGNGHPPLNQGNFGGNSHPRIRGISGGMPTPRTRCIIILPVSNKDPDFGAPRRLPRFGSAKRYSKWDRQSALFDDRGFGSPRTKFALTRLAAQPPARRSPTESSTNSSSADDTFFAIPSRLGVARHEMTGPYFPLRLSTFFNHYLEVEDVCELFDLILYTNQKFDFEAEKEQIVFEEIKKKLSKTVMKNVLLFSLFSKNVMRPPMIGKEPVNTKMRVLREGILKFDVTIFSKKSEDLVKSIWAFDSNELLNDTQAQELAVDYQLTFNDQTILLWLMDRYPLLVVDSVVTRKVINLSGSKKFVLFSDNDNIDNFTNLSVLRKLSDLEKHPFKIIENNDDTTNIKKYGKFQLIEDQDDFGVTDTAKMKEYGKPSDIMRSFKFILKVGVDESIVNAPRITDHGSTL</sequence>
<protein>
    <submittedName>
        <fullName evidence="2">Uncharacterized protein</fullName>
    </submittedName>
</protein>
<dbReference type="AlphaFoldDB" id="A0A8J6HU61"/>
<evidence type="ECO:0000256" key="1">
    <source>
        <dbReference type="SAM" id="MobiDB-lite"/>
    </source>
</evidence>
<feature type="region of interest" description="Disordered" evidence="1">
    <location>
        <begin position="113"/>
        <end position="135"/>
    </location>
</feature>